<dbReference type="RefSeq" id="WP_016103027.1">
    <property type="nucleotide sequence ID" value="NZ_KB976283.1"/>
</dbReference>
<dbReference type="InterPro" id="IPR008767">
    <property type="entry name" value="Phage_SPP1_head-tail_adaptor"/>
</dbReference>
<dbReference type="NCBIfam" id="TIGR01563">
    <property type="entry name" value="gp16_SPP1"/>
    <property type="match status" value="1"/>
</dbReference>
<gene>
    <name evidence="1" type="ORF">IIC_05313</name>
</gene>
<accession>R8H2L6</accession>
<evidence type="ECO:0000313" key="1">
    <source>
        <dbReference type="EMBL" id="EOO67031.1"/>
    </source>
</evidence>
<dbReference type="HOGENOM" id="CLU_147810_1_2_9"/>
<name>R8H2L6_BACCE</name>
<proteinExistence type="predicted"/>
<dbReference type="PATRIC" id="fig|1053224.3.peg.5345"/>
<evidence type="ECO:0000313" key="2">
    <source>
        <dbReference type="Proteomes" id="UP000014040"/>
    </source>
</evidence>
<dbReference type="EMBL" id="AHES01000068">
    <property type="protein sequence ID" value="EOO67031.1"/>
    <property type="molecule type" value="Genomic_DNA"/>
</dbReference>
<evidence type="ECO:0008006" key="3">
    <source>
        <dbReference type="Google" id="ProtNLM"/>
    </source>
</evidence>
<comment type="caution">
    <text evidence="1">The sequence shown here is derived from an EMBL/GenBank/DDBJ whole genome shotgun (WGS) entry which is preliminary data.</text>
</comment>
<dbReference type="InterPro" id="IPR038666">
    <property type="entry name" value="SSP1_head-tail_sf"/>
</dbReference>
<protein>
    <recommendedName>
        <fullName evidence="3">Phage head-tail adaptor</fullName>
    </recommendedName>
</protein>
<sequence>MNPGKRDKRIIIEHKIAERRDEEGNTIPAGWEIFSKAWAKVETPVGSGFNSEVFKGNAEFVIRLINFTIPYRKGVHSDMRVQYRGKLFEIKSVIDIDEKHKDMCLICEERSNWQN</sequence>
<dbReference type="Gene3D" id="2.40.10.270">
    <property type="entry name" value="Bacteriophage SPP1 head-tail adaptor protein"/>
    <property type="match status" value="1"/>
</dbReference>
<reference evidence="1 2" key="1">
    <citation type="submission" date="2012-12" db="EMBL/GenBank/DDBJ databases">
        <title>The Genome Sequence of Bacillus cereus VD021.</title>
        <authorList>
            <consortium name="The Broad Institute Genome Sequencing Platform"/>
            <consortium name="The Broad Institute Genome Sequencing Center for Infectious Disease"/>
            <person name="Feldgarden M."/>
            <person name="Van der Auwera G.A."/>
            <person name="Mahillon J."/>
            <person name="Duprez V."/>
            <person name="Timmery S."/>
            <person name="Mattelet C."/>
            <person name="Dierick K."/>
            <person name="Sun M."/>
            <person name="Yu Z."/>
            <person name="Zhu L."/>
            <person name="Hu X."/>
            <person name="Shank E.B."/>
            <person name="Swiecicka I."/>
            <person name="Hansen B.M."/>
            <person name="Andrup L."/>
            <person name="Walker B."/>
            <person name="Young S.K."/>
            <person name="Zeng Q."/>
            <person name="Gargeya S."/>
            <person name="Fitzgerald M."/>
            <person name="Haas B."/>
            <person name="Abouelleil A."/>
            <person name="Alvarado L."/>
            <person name="Arachchi H.M."/>
            <person name="Berlin A.M."/>
            <person name="Chapman S.B."/>
            <person name="Dewar J."/>
            <person name="Goldberg J."/>
            <person name="Griggs A."/>
            <person name="Gujja S."/>
            <person name="Hansen M."/>
            <person name="Howarth C."/>
            <person name="Imamovic A."/>
            <person name="Larimer J."/>
            <person name="McCowan C."/>
            <person name="Murphy C."/>
            <person name="Neiman D."/>
            <person name="Pearson M."/>
            <person name="Priest M."/>
            <person name="Roberts A."/>
            <person name="Saif S."/>
            <person name="Shea T."/>
            <person name="Sisk P."/>
            <person name="Sykes S."/>
            <person name="Wortman J."/>
            <person name="Nusbaum C."/>
            <person name="Birren B."/>
        </authorList>
    </citation>
    <scope>NUCLEOTIDE SEQUENCE [LARGE SCALE GENOMIC DNA]</scope>
    <source>
        <strain evidence="1 2">VD021</strain>
    </source>
</reference>
<dbReference type="AlphaFoldDB" id="R8H2L6"/>
<dbReference type="Proteomes" id="UP000014040">
    <property type="component" value="Unassembled WGS sequence"/>
</dbReference>
<dbReference type="Pfam" id="PF05521">
    <property type="entry name" value="Phage_HCP"/>
    <property type="match status" value="1"/>
</dbReference>
<organism evidence="1 2">
    <name type="scientific">Bacillus cereus VD021</name>
    <dbReference type="NCBI Taxonomy" id="1053224"/>
    <lineage>
        <taxon>Bacteria</taxon>
        <taxon>Bacillati</taxon>
        <taxon>Bacillota</taxon>
        <taxon>Bacilli</taxon>
        <taxon>Bacillales</taxon>
        <taxon>Bacillaceae</taxon>
        <taxon>Bacillus</taxon>
        <taxon>Bacillus cereus group</taxon>
    </lineage>
</organism>